<comment type="caution">
    <text evidence="1">The sequence shown here is derived from an EMBL/GenBank/DDBJ whole genome shotgun (WGS) entry which is preliminary data.</text>
</comment>
<dbReference type="GO" id="GO:0016787">
    <property type="term" value="F:hydrolase activity"/>
    <property type="evidence" value="ECO:0007669"/>
    <property type="project" value="UniProtKB-ARBA"/>
</dbReference>
<evidence type="ECO:0000313" key="1">
    <source>
        <dbReference type="EMBL" id="NYD55533.1"/>
    </source>
</evidence>
<dbReference type="InterPro" id="IPR002591">
    <property type="entry name" value="Phosphodiest/P_Trfase"/>
</dbReference>
<organism evidence="1 2">
    <name type="scientific">Microbacterium pseudoresistens</name>
    <dbReference type="NCBI Taxonomy" id="640634"/>
    <lineage>
        <taxon>Bacteria</taxon>
        <taxon>Bacillati</taxon>
        <taxon>Actinomycetota</taxon>
        <taxon>Actinomycetes</taxon>
        <taxon>Micrococcales</taxon>
        <taxon>Microbacteriaceae</taxon>
        <taxon>Microbacterium</taxon>
    </lineage>
</organism>
<accession>A0A7Y9EX44</accession>
<proteinExistence type="predicted"/>
<name>A0A7Y9EX44_9MICO</name>
<dbReference type="Gene3D" id="3.40.720.10">
    <property type="entry name" value="Alkaline Phosphatase, subunit A"/>
    <property type="match status" value="1"/>
</dbReference>
<protein>
    <submittedName>
        <fullName evidence="1">Putative AlkP superfamily pyrophosphatase or phosphodiesterase</fullName>
    </submittedName>
</protein>
<sequence>MTPMLPAVPPSARSITGVADDLLGAVTGTGSSLPRVRSAVLVVVDGLGMAQLRAHAGHARCLAAATARGDVAYSVFPSTTAAALTSLLTGVAPGTHGLVGYRVLDRERRRLVNQLSGWEHERIDAAQWQREPTIFERATAAGHPAFAVGLAAYAHSGFSSATLRGARFESEKSAAERVERAIQLADENDGALVYCYLPEADKAGHKHGVDSGEWVAALEEIDAALSVALPADVGMLVTADHGMIDVPRHRHLIIEEGDPMLAGVTHIGGEPRMLHVYLDAAARTDEATAVWRAGTGAAADVHTRDEAIATGMFGTSVTPEASSRIGDLLVAARGTWALYDGTDADQTSQGMIGQHGSLTPEELRVPYTRLGAFAAR</sequence>
<dbReference type="RefSeq" id="WP_179434653.1">
    <property type="nucleotide sequence ID" value="NZ_BAABLC010000004.1"/>
</dbReference>
<dbReference type="SUPFAM" id="SSF53649">
    <property type="entry name" value="Alkaline phosphatase-like"/>
    <property type="match status" value="1"/>
</dbReference>
<dbReference type="InterPro" id="IPR017850">
    <property type="entry name" value="Alkaline_phosphatase_core_sf"/>
</dbReference>
<dbReference type="AlphaFoldDB" id="A0A7Y9EX44"/>
<dbReference type="Proteomes" id="UP000552045">
    <property type="component" value="Unassembled WGS sequence"/>
</dbReference>
<keyword evidence="2" id="KW-1185">Reference proteome</keyword>
<evidence type="ECO:0000313" key="2">
    <source>
        <dbReference type="Proteomes" id="UP000552045"/>
    </source>
</evidence>
<dbReference type="PANTHER" id="PTHR10151:SF120">
    <property type="entry name" value="BIS(5'-ADENOSYL)-TRIPHOSPHATASE"/>
    <property type="match status" value="1"/>
</dbReference>
<dbReference type="PANTHER" id="PTHR10151">
    <property type="entry name" value="ECTONUCLEOTIDE PYROPHOSPHATASE/PHOSPHODIESTERASE"/>
    <property type="match status" value="1"/>
</dbReference>
<gene>
    <name evidence="1" type="ORF">BKA02_002588</name>
</gene>
<dbReference type="Pfam" id="PF01663">
    <property type="entry name" value="Phosphodiest"/>
    <property type="match status" value="1"/>
</dbReference>
<dbReference type="EMBL" id="JACCBH010000001">
    <property type="protein sequence ID" value="NYD55533.1"/>
    <property type="molecule type" value="Genomic_DNA"/>
</dbReference>
<reference evidence="1 2" key="1">
    <citation type="submission" date="2020-07" db="EMBL/GenBank/DDBJ databases">
        <title>Sequencing the genomes of 1000 actinobacteria strains.</title>
        <authorList>
            <person name="Klenk H.-P."/>
        </authorList>
    </citation>
    <scope>NUCLEOTIDE SEQUENCE [LARGE SCALE GENOMIC DNA]</scope>
    <source>
        <strain evidence="1 2">DSM 22185</strain>
    </source>
</reference>